<feature type="transmembrane region" description="Helical" evidence="9">
    <location>
        <begin position="181"/>
        <end position="203"/>
    </location>
</feature>
<feature type="domain" description="Peptidase C39" evidence="12">
    <location>
        <begin position="20"/>
        <end position="144"/>
    </location>
</feature>
<evidence type="ECO:0000256" key="8">
    <source>
        <dbReference type="ARBA" id="ARBA00023136"/>
    </source>
</evidence>
<dbReference type="SMART" id="SM00382">
    <property type="entry name" value="AAA"/>
    <property type="match status" value="1"/>
</dbReference>
<keyword evidence="2" id="KW-0813">Transport</keyword>
<dbReference type="GO" id="GO:0006508">
    <property type="term" value="P:proteolysis"/>
    <property type="evidence" value="ECO:0007669"/>
    <property type="project" value="InterPro"/>
</dbReference>
<dbReference type="NCBIfam" id="TIGR03375">
    <property type="entry name" value="type_I_sec_LssB"/>
    <property type="match status" value="1"/>
</dbReference>
<dbReference type="InterPro" id="IPR017750">
    <property type="entry name" value="ATPase_T1SS"/>
</dbReference>
<evidence type="ECO:0000259" key="10">
    <source>
        <dbReference type="PROSITE" id="PS50893"/>
    </source>
</evidence>
<dbReference type="GO" id="GO:0016887">
    <property type="term" value="F:ATP hydrolysis activity"/>
    <property type="evidence" value="ECO:0007669"/>
    <property type="project" value="InterPro"/>
</dbReference>
<dbReference type="InterPro" id="IPR039421">
    <property type="entry name" value="Type_1_exporter"/>
</dbReference>
<feature type="domain" description="ABC transmembrane type-1" evidence="11">
    <location>
        <begin position="181"/>
        <end position="459"/>
    </location>
</feature>
<dbReference type="Pfam" id="PF00664">
    <property type="entry name" value="ABC_membrane"/>
    <property type="match status" value="1"/>
</dbReference>
<dbReference type="STRING" id="617002.SAMN05660653_01639"/>
<dbReference type="PROSITE" id="PS50929">
    <property type="entry name" value="ABC_TM1F"/>
    <property type="match status" value="1"/>
</dbReference>
<dbReference type="RefSeq" id="WP_092119846.1">
    <property type="nucleotide sequence ID" value="NZ_FMXO01000008.1"/>
</dbReference>
<keyword evidence="14" id="KW-1185">Reference proteome</keyword>
<feature type="transmembrane region" description="Helical" evidence="9">
    <location>
        <begin position="404"/>
        <end position="421"/>
    </location>
</feature>
<keyword evidence="5" id="KW-0547">Nucleotide-binding</keyword>
<dbReference type="SUPFAM" id="SSF52540">
    <property type="entry name" value="P-loop containing nucleoside triphosphate hydrolases"/>
    <property type="match status" value="1"/>
</dbReference>
<dbReference type="InterPro" id="IPR027417">
    <property type="entry name" value="P-loop_NTPase"/>
</dbReference>
<keyword evidence="8 9" id="KW-0472">Membrane</keyword>
<evidence type="ECO:0000256" key="9">
    <source>
        <dbReference type="SAM" id="Phobius"/>
    </source>
</evidence>
<evidence type="ECO:0000259" key="12">
    <source>
        <dbReference type="PROSITE" id="PS50990"/>
    </source>
</evidence>
<keyword evidence="3" id="KW-1003">Cell membrane</keyword>
<dbReference type="Gene3D" id="1.20.1560.10">
    <property type="entry name" value="ABC transporter type 1, transmembrane domain"/>
    <property type="match status" value="1"/>
</dbReference>
<dbReference type="AlphaFoldDB" id="A0A1G6CMH5"/>
<reference evidence="13 14" key="1">
    <citation type="submission" date="2016-10" db="EMBL/GenBank/DDBJ databases">
        <authorList>
            <person name="de Groot N.N."/>
        </authorList>
    </citation>
    <scope>NUCLEOTIDE SEQUENCE [LARGE SCALE GENOMIC DNA]</scope>
    <source>
        <strain evidence="13 14">ASO4-2</strain>
    </source>
</reference>
<dbReference type="PANTHER" id="PTHR24221:SF248">
    <property type="entry name" value="ABC TRANSPORTER TRANSMEMBRANE REGION"/>
    <property type="match status" value="1"/>
</dbReference>
<dbReference type="Pfam" id="PF00005">
    <property type="entry name" value="ABC_tran"/>
    <property type="match status" value="1"/>
</dbReference>
<evidence type="ECO:0000313" key="14">
    <source>
        <dbReference type="Proteomes" id="UP000198771"/>
    </source>
</evidence>
<feature type="transmembrane region" description="Helical" evidence="9">
    <location>
        <begin position="215"/>
        <end position="235"/>
    </location>
</feature>
<proteinExistence type="predicted"/>
<gene>
    <name evidence="13" type="ORF">SAMN05660653_01639</name>
</gene>
<dbReference type="InterPro" id="IPR003593">
    <property type="entry name" value="AAA+_ATPase"/>
</dbReference>
<dbReference type="FunFam" id="3.40.50.300:FF:000299">
    <property type="entry name" value="ABC transporter ATP-binding protein/permease"/>
    <property type="match status" value="1"/>
</dbReference>
<keyword evidence="6 13" id="KW-0067">ATP-binding</keyword>
<sequence>MSVAETHDQAVLEGWKLEGDIDNNDDPLLDCLIQLTRLHGLPTSRTGLVSGLPLVKNRLTVELFSRAADRADLSSRVVKKKLRKISPLQLPAVLLLHARQACVLVGVESGGASFRILLPETGMGEKTVTREELEQLYTGYAIFARPKYHLERKSLEELSPGVGISWFWGTFFKHWRIYRDVMVASFLINVFGLMTPFFVLLVYDRVIPNHAVETLWVLAIGITVIYFFALVMRLLRSHFIDEAGNKANLKISSVLLQKVLDLKMEARPKSMGSFSRNIQEFESIRDFITSFSITSIIDLPFMMLALLVVWYIGGDIVIIFGVAIFILAVHAWAIQRPLRNAVSKTLKASSQKNAILVEGISGLETIKTLGAESQMQRAWEESVSYISKWSSRARALTNSVNDAAFFWQSVVVVGVVVAGVYKIPAGELSQGGLIALVILSRQALAPMGQVVRLATRYQRAKEALKTLNDIMKLPVERPADKVFLHRTRFEGAIGIKNLTFAYPGQTAKVFNNISLEVRTGEKVGVIGPIGSGKTTLGKIMLGLYEPQSGMVTMDGTDIRQIDPTELRRFIGYVPQDIQLFRGTVRNNITMGTYDVDDMTILQASMDAGVDDFVKKHPLGYDMEIGELGRGLSGGQRQCIVLARALLLDPPVLVLDEPTSNMDNRTEIRIRKRLATLIKNKTLILITHRASLLDMVDRLVVIDNGTIVADGPKASVMEAMKKGQLRM</sequence>
<keyword evidence="7 9" id="KW-1133">Transmembrane helix</keyword>
<comment type="subcellular location">
    <subcellularLocation>
        <location evidence="1">Cell membrane</location>
        <topology evidence="1">Multi-pass membrane protein</topology>
    </subcellularLocation>
</comment>
<feature type="transmembrane region" description="Helical" evidence="9">
    <location>
        <begin position="287"/>
        <end position="310"/>
    </location>
</feature>
<dbReference type="GO" id="GO:0008233">
    <property type="term" value="F:peptidase activity"/>
    <property type="evidence" value="ECO:0007669"/>
    <property type="project" value="InterPro"/>
</dbReference>
<dbReference type="SUPFAM" id="SSF90123">
    <property type="entry name" value="ABC transporter transmembrane region"/>
    <property type="match status" value="1"/>
</dbReference>
<dbReference type="Gene3D" id="3.90.70.10">
    <property type="entry name" value="Cysteine proteinases"/>
    <property type="match status" value="1"/>
</dbReference>
<evidence type="ECO:0000256" key="5">
    <source>
        <dbReference type="ARBA" id="ARBA00022741"/>
    </source>
</evidence>
<evidence type="ECO:0000256" key="7">
    <source>
        <dbReference type="ARBA" id="ARBA00022989"/>
    </source>
</evidence>
<dbReference type="InterPro" id="IPR011527">
    <property type="entry name" value="ABC1_TM_dom"/>
</dbReference>
<dbReference type="PANTHER" id="PTHR24221">
    <property type="entry name" value="ATP-BINDING CASSETTE SUB-FAMILY B"/>
    <property type="match status" value="1"/>
</dbReference>
<evidence type="ECO:0000256" key="3">
    <source>
        <dbReference type="ARBA" id="ARBA00022475"/>
    </source>
</evidence>
<dbReference type="InterPro" id="IPR017871">
    <property type="entry name" value="ABC_transporter-like_CS"/>
</dbReference>
<dbReference type="Pfam" id="PF03412">
    <property type="entry name" value="Peptidase_C39"/>
    <property type="match status" value="1"/>
</dbReference>
<dbReference type="Proteomes" id="UP000198771">
    <property type="component" value="Unassembled WGS sequence"/>
</dbReference>
<evidence type="ECO:0000256" key="4">
    <source>
        <dbReference type="ARBA" id="ARBA00022692"/>
    </source>
</evidence>
<dbReference type="GO" id="GO:0005886">
    <property type="term" value="C:plasma membrane"/>
    <property type="evidence" value="ECO:0007669"/>
    <property type="project" value="UniProtKB-SubCell"/>
</dbReference>
<protein>
    <submittedName>
        <fullName evidence="13">ATP-binding cassette, subfamily C, LapB</fullName>
    </submittedName>
</protein>
<evidence type="ECO:0000313" key="13">
    <source>
        <dbReference type="EMBL" id="SDB34054.1"/>
    </source>
</evidence>
<evidence type="ECO:0000256" key="1">
    <source>
        <dbReference type="ARBA" id="ARBA00004651"/>
    </source>
</evidence>
<dbReference type="PROSITE" id="PS50893">
    <property type="entry name" value="ABC_TRANSPORTER_2"/>
    <property type="match status" value="1"/>
</dbReference>
<evidence type="ECO:0000256" key="2">
    <source>
        <dbReference type="ARBA" id="ARBA00022448"/>
    </source>
</evidence>
<name>A0A1G6CMH5_9BACT</name>
<evidence type="ECO:0000259" key="11">
    <source>
        <dbReference type="PROSITE" id="PS50929"/>
    </source>
</evidence>
<dbReference type="OrthoDB" id="9760168at2"/>
<dbReference type="InterPro" id="IPR036640">
    <property type="entry name" value="ABC1_TM_sf"/>
</dbReference>
<dbReference type="GO" id="GO:0140359">
    <property type="term" value="F:ABC-type transporter activity"/>
    <property type="evidence" value="ECO:0007669"/>
    <property type="project" value="InterPro"/>
</dbReference>
<feature type="domain" description="ABC transporter" evidence="10">
    <location>
        <begin position="493"/>
        <end position="724"/>
    </location>
</feature>
<accession>A0A1G6CMH5</accession>
<dbReference type="GO" id="GO:0005524">
    <property type="term" value="F:ATP binding"/>
    <property type="evidence" value="ECO:0007669"/>
    <property type="project" value="UniProtKB-KW"/>
</dbReference>
<dbReference type="EMBL" id="FMXO01000008">
    <property type="protein sequence ID" value="SDB34054.1"/>
    <property type="molecule type" value="Genomic_DNA"/>
</dbReference>
<dbReference type="CDD" id="cd18587">
    <property type="entry name" value="ABC_6TM_LapB_like"/>
    <property type="match status" value="1"/>
</dbReference>
<dbReference type="GO" id="GO:0034040">
    <property type="term" value="F:ATPase-coupled lipid transmembrane transporter activity"/>
    <property type="evidence" value="ECO:0007669"/>
    <property type="project" value="TreeGrafter"/>
</dbReference>
<evidence type="ECO:0000256" key="6">
    <source>
        <dbReference type="ARBA" id="ARBA00022840"/>
    </source>
</evidence>
<keyword evidence="4 9" id="KW-0812">Transmembrane</keyword>
<dbReference type="PROSITE" id="PS50990">
    <property type="entry name" value="PEPTIDASE_C39"/>
    <property type="match status" value="1"/>
</dbReference>
<organism evidence="13 14">
    <name type="scientific">Desulfonatronum thiosulfatophilum</name>
    <dbReference type="NCBI Taxonomy" id="617002"/>
    <lineage>
        <taxon>Bacteria</taxon>
        <taxon>Pseudomonadati</taxon>
        <taxon>Thermodesulfobacteriota</taxon>
        <taxon>Desulfovibrionia</taxon>
        <taxon>Desulfovibrionales</taxon>
        <taxon>Desulfonatronaceae</taxon>
        <taxon>Desulfonatronum</taxon>
    </lineage>
</organism>
<dbReference type="InterPro" id="IPR003439">
    <property type="entry name" value="ABC_transporter-like_ATP-bd"/>
</dbReference>
<dbReference type="PROSITE" id="PS00211">
    <property type="entry name" value="ABC_TRANSPORTER_1"/>
    <property type="match status" value="1"/>
</dbReference>
<feature type="transmembrane region" description="Helical" evidence="9">
    <location>
        <begin position="316"/>
        <end position="334"/>
    </location>
</feature>
<dbReference type="InterPro" id="IPR005074">
    <property type="entry name" value="Peptidase_C39"/>
</dbReference>
<dbReference type="CDD" id="cd02421">
    <property type="entry name" value="Peptidase_C39_likeD"/>
    <property type="match status" value="1"/>
</dbReference>
<dbReference type="Gene3D" id="3.40.50.300">
    <property type="entry name" value="P-loop containing nucleotide triphosphate hydrolases"/>
    <property type="match status" value="1"/>
</dbReference>